<keyword evidence="3" id="KW-0804">Transcription</keyword>
<dbReference type="PANTHER" id="PTHR30146">
    <property type="entry name" value="LACI-RELATED TRANSCRIPTIONAL REPRESSOR"/>
    <property type="match status" value="1"/>
</dbReference>
<keyword evidence="6" id="KW-1185">Reference proteome</keyword>
<reference evidence="5 6" key="1">
    <citation type="journal article" date="2015" name="Genome Announc.">
        <title>Expanding the biotechnology potential of lactobacilli through comparative genomics of 213 strains and associated genera.</title>
        <authorList>
            <person name="Sun Z."/>
            <person name="Harris H.M."/>
            <person name="McCann A."/>
            <person name="Guo C."/>
            <person name="Argimon S."/>
            <person name="Zhang W."/>
            <person name="Yang X."/>
            <person name="Jeffery I.B."/>
            <person name="Cooney J.C."/>
            <person name="Kagawa T.F."/>
            <person name="Liu W."/>
            <person name="Song Y."/>
            <person name="Salvetti E."/>
            <person name="Wrobel A."/>
            <person name="Rasinkangas P."/>
            <person name="Parkhill J."/>
            <person name="Rea M.C."/>
            <person name="O'Sullivan O."/>
            <person name="Ritari J."/>
            <person name="Douillard F.P."/>
            <person name="Paul Ross R."/>
            <person name="Yang R."/>
            <person name="Briner A.E."/>
            <person name="Felis G.E."/>
            <person name="de Vos W.M."/>
            <person name="Barrangou R."/>
            <person name="Klaenhammer T.R."/>
            <person name="Caufield P.W."/>
            <person name="Cui Y."/>
            <person name="Zhang H."/>
            <person name="O'Toole P.W."/>
        </authorList>
    </citation>
    <scope>NUCLEOTIDE SEQUENCE [LARGE SCALE GENOMIC DNA]</scope>
    <source>
        <strain evidence="5 6">DSM 17896</strain>
    </source>
</reference>
<dbReference type="SUPFAM" id="SSF47413">
    <property type="entry name" value="lambda repressor-like DNA-binding domains"/>
    <property type="match status" value="1"/>
</dbReference>
<dbReference type="PANTHER" id="PTHR30146:SF109">
    <property type="entry name" value="HTH-TYPE TRANSCRIPTIONAL REGULATOR GALS"/>
    <property type="match status" value="1"/>
</dbReference>
<comment type="caution">
    <text evidence="5">The sequence shown here is derived from an EMBL/GenBank/DDBJ whole genome shotgun (WGS) entry which is preliminary data.</text>
</comment>
<organism evidence="5 6">
    <name type="scientific">Limosilactobacillus secaliphilus</name>
    <dbReference type="NCBI Taxonomy" id="396268"/>
    <lineage>
        <taxon>Bacteria</taxon>
        <taxon>Bacillati</taxon>
        <taxon>Bacillota</taxon>
        <taxon>Bacilli</taxon>
        <taxon>Lactobacillales</taxon>
        <taxon>Lactobacillaceae</taxon>
        <taxon>Limosilactobacillus</taxon>
    </lineage>
</organism>
<sequence length="309" mass="35219">MVTIKNIAKEAGVSVSTASRALNNNSRISEQTRQHVQAVAKKLGYKPNFSAQNLTRGHANIVGVIFPIMEANTPANPFHIDIMRGISEELQKKDFEMMVAVTQDQKELMRQVESMVDQIRVEYFVLLYSDPNDPVTQYLRAHKLRFTIVGQPIAATDRFVDNDNVKVGREATERILAQSGVSQPAFVMSTQEKSFEKSRLTGYLAVMKGQKLTATKLQVDDEFSITKYLRSHPQVDGLVFADDVLYIKHAQRLRPLNIPVICFNNSQWMQILFHDGQVIDLQPRKLGQAAVKVLFKKRRNHLYVPYRFI</sequence>
<dbReference type="PATRIC" id="fig|396268.3.peg.1370"/>
<evidence type="ECO:0000256" key="1">
    <source>
        <dbReference type="ARBA" id="ARBA00023015"/>
    </source>
</evidence>
<evidence type="ECO:0000313" key="6">
    <source>
        <dbReference type="Proteomes" id="UP000050934"/>
    </source>
</evidence>
<evidence type="ECO:0000313" key="5">
    <source>
        <dbReference type="EMBL" id="KRN59601.1"/>
    </source>
</evidence>
<dbReference type="InterPro" id="IPR001761">
    <property type="entry name" value="Peripla_BP/Lac1_sug-bd_dom"/>
</dbReference>
<dbReference type="Pfam" id="PF00532">
    <property type="entry name" value="Peripla_BP_1"/>
    <property type="match status" value="1"/>
</dbReference>
<feature type="domain" description="HTH lacI-type" evidence="4">
    <location>
        <begin position="2"/>
        <end position="56"/>
    </location>
</feature>
<dbReference type="GO" id="GO:0003700">
    <property type="term" value="F:DNA-binding transcription factor activity"/>
    <property type="evidence" value="ECO:0007669"/>
    <property type="project" value="TreeGrafter"/>
</dbReference>
<accession>A0A0R2I336</accession>
<gene>
    <name evidence="5" type="ORF">IV45_GL001350</name>
</gene>
<dbReference type="InterPro" id="IPR000843">
    <property type="entry name" value="HTH_LacI"/>
</dbReference>
<evidence type="ECO:0000259" key="4">
    <source>
        <dbReference type="PROSITE" id="PS50932"/>
    </source>
</evidence>
<dbReference type="RefSeq" id="WP_057739857.1">
    <property type="nucleotide sequence ID" value="NZ_JQBW01000004.1"/>
</dbReference>
<protein>
    <submittedName>
        <fullName evidence="5">Transcriptional regulator</fullName>
    </submittedName>
</protein>
<dbReference type="InterPro" id="IPR010982">
    <property type="entry name" value="Lambda_DNA-bd_dom_sf"/>
</dbReference>
<dbReference type="PROSITE" id="PS50932">
    <property type="entry name" value="HTH_LACI_2"/>
    <property type="match status" value="1"/>
</dbReference>
<dbReference type="SUPFAM" id="SSF53822">
    <property type="entry name" value="Periplasmic binding protein-like I"/>
    <property type="match status" value="1"/>
</dbReference>
<keyword evidence="2" id="KW-0238">DNA-binding</keyword>
<dbReference type="GO" id="GO:0000976">
    <property type="term" value="F:transcription cis-regulatory region binding"/>
    <property type="evidence" value="ECO:0007669"/>
    <property type="project" value="TreeGrafter"/>
</dbReference>
<dbReference type="InterPro" id="IPR028082">
    <property type="entry name" value="Peripla_BP_I"/>
</dbReference>
<dbReference type="Gene3D" id="1.10.260.40">
    <property type="entry name" value="lambda repressor-like DNA-binding domains"/>
    <property type="match status" value="1"/>
</dbReference>
<dbReference type="CDD" id="cd01392">
    <property type="entry name" value="HTH_LacI"/>
    <property type="match status" value="1"/>
</dbReference>
<dbReference type="AlphaFoldDB" id="A0A0R2I336"/>
<evidence type="ECO:0000256" key="2">
    <source>
        <dbReference type="ARBA" id="ARBA00023125"/>
    </source>
</evidence>
<dbReference type="STRING" id="396268.IV45_GL001350"/>
<dbReference type="OrthoDB" id="9788209at2"/>
<dbReference type="Gene3D" id="3.40.50.2300">
    <property type="match status" value="2"/>
</dbReference>
<name>A0A0R2I336_9LACO</name>
<proteinExistence type="predicted"/>
<keyword evidence="1" id="KW-0805">Transcription regulation</keyword>
<dbReference type="Proteomes" id="UP000050934">
    <property type="component" value="Unassembled WGS sequence"/>
</dbReference>
<dbReference type="SMART" id="SM00354">
    <property type="entry name" value="HTH_LACI"/>
    <property type="match status" value="1"/>
</dbReference>
<evidence type="ECO:0000256" key="3">
    <source>
        <dbReference type="ARBA" id="ARBA00023163"/>
    </source>
</evidence>
<dbReference type="EMBL" id="JQBW01000004">
    <property type="protein sequence ID" value="KRN59601.1"/>
    <property type="molecule type" value="Genomic_DNA"/>
</dbReference>
<dbReference type="Pfam" id="PF00356">
    <property type="entry name" value="LacI"/>
    <property type="match status" value="1"/>
</dbReference>